<evidence type="ECO:0000313" key="2">
    <source>
        <dbReference type="Proteomes" id="UP001164250"/>
    </source>
</evidence>
<protein>
    <submittedName>
        <fullName evidence="1">Uncharacterized protein</fullName>
    </submittedName>
</protein>
<name>A0ACC1C1U9_9ROSI</name>
<comment type="caution">
    <text evidence="1">The sequence shown here is derived from an EMBL/GenBank/DDBJ whole genome shotgun (WGS) entry which is preliminary data.</text>
</comment>
<dbReference type="EMBL" id="CM047898">
    <property type="protein sequence ID" value="KAJ0105945.1"/>
    <property type="molecule type" value="Genomic_DNA"/>
</dbReference>
<organism evidence="1 2">
    <name type="scientific">Pistacia atlantica</name>
    <dbReference type="NCBI Taxonomy" id="434234"/>
    <lineage>
        <taxon>Eukaryota</taxon>
        <taxon>Viridiplantae</taxon>
        <taxon>Streptophyta</taxon>
        <taxon>Embryophyta</taxon>
        <taxon>Tracheophyta</taxon>
        <taxon>Spermatophyta</taxon>
        <taxon>Magnoliopsida</taxon>
        <taxon>eudicotyledons</taxon>
        <taxon>Gunneridae</taxon>
        <taxon>Pentapetalae</taxon>
        <taxon>rosids</taxon>
        <taxon>malvids</taxon>
        <taxon>Sapindales</taxon>
        <taxon>Anacardiaceae</taxon>
        <taxon>Pistacia</taxon>
    </lineage>
</organism>
<dbReference type="Proteomes" id="UP001164250">
    <property type="component" value="Chromosome 2"/>
</dbReference>
<evidence type="ECO:0000313" key="1">
    <source>
        <dbReference type="EMBL" id="KAJ0105945.1"/>
    </source>
</evidence>
<gene>
    <name evidence="1" type="ORF">Patl1_18975</name>
</gene>
<accession>A0ACC1C1U9</accession>
<proteinExistence type="predicted"/>
<reference evidence="2" key="1">
    <citation type="journal article" date="2023" name="G3 (Bethesda)">
        <title>Genome assembly and association tests identify interacting loci associated with vigor, precocity, and sex in interspecific pistachio rootstocks.</title>
        <authorList>
            <person name="Palmer W."/>
            <person name="Jacygrad E."/>
            <person name="Sagayaradj S."/>
            <person name="Cavanaugh K."/>
            <person name="Han R."/>
            <person name="Bertier L."/>
            <person name="Beede B."/>
            <person name="Kafkas S."/>
            <person name="Golino D."/>
            <person name="Preece J."/>
            <person name="Michelmore R."/>
        </authorList>
    </citation>
    <scope>NUCLEOTIDE SEQUENCE [LARGE SCALE GENOMIC DNA]</scope>
</reference>
<keyword evidence="2" id="KW-1185">Reference proteome</keyword>
<sequence length="204" mass="23116">MEPHEFKQQYGANPVPNLLHFPSTYPAWSSNFSGGFLPSSDDQFHVPFHVFSPNTSSVSIGSTLDDEARENRVSIINERRLKRVISNRESARRSRLRKKKLIEELQFQVNQVKTINHQLSEKIILLLESNNLILQENVQLKEKVSSLQILLSDLMTPLRGLEEVTAPTANMNSLRAGGFKSIHSSLNHGMNKPFSQLSCSCKYP</sequence>